<dbReference type="WBParaSite" id="maker-unitig_44587-snap-gene-0.2-mRNA-1">
    <property type="protein sequence ID" value="maker-unitig_44587-snap-gene-0.2-mRNA-1"/>
    <property type="gene ID" value="maker-unitig_44587-snap-gene-0.2"/>
</dbReference>
<dbReference type="AlphaFoldDB" id="A0A1I8FQN6"/>
<sequence>ACAAADAVLSHGLACTLGELLHRAAVVADATTVGVGVSVANDEPGGPAASRSGPLPEPVAPRCRPRRPPRRVRPAAASAIAAATLARGIDALLDDAGSIASAGGADDGVRAEEVLEAALACLHSLARRRRRRGRRRNRPDRSSPPTRGAQPAGPARLCRRIGRRRRCRGSSCVGPAGDLLERLATANAATGSTSATLQRSAGQLCRHPANTYQQEQQLAARAAAALV</sequence>
<dbReference type="Proteomes" id="UP000095280">
    <property type="component" value="Unplaced"/>
</dbReference>
<name>A0A1I8FQN6_9PLAT</name>
<proteinExistence type="predicted"/>
<evidence type="ECO:0000313" key="3">
    <source>
        <dbReference type="WBParaSite" id="maker-unitig_44587-snap-gene-0.2-mRNA-1"/>
    </source>
</evidence>
<feature type="region of interest" description="Disordered" evidence="1">
    <location>
        <begin position="42"/>
        <end position="71"/>
    </location>
</feature>
<reference evidence="3" key="1">
    <citation type="submission" date="2016-11" db="UniProtKB">
        <authorList>
            <consortium name="WormBaseParasite"/>
        </authorList>
    </citation>
    <scope>IDENTIFICATION</scope>
</reference>
<keyword evidence="2" id="KW-1185">Reference proteome</keyword>
<feature type="compositionally biased region" description="Basic residues" evidence="1">
    <location>
        <begin position="128"/>
        <end position="138"/>
    </location>
</feature>
<evidence type="ECO:0000313" key="2">
    <source>
        <dbReference type="Proteomes" id="UP000095280"/>
    </source>
</evidence>
<feature type="region of interest" description="Disordered" evidence="1">
    <location>
        <begin position="128"/>
        <end position="155"/>
    </location>
</feature>
<organism evidence="2 3">
    <name type="scientific">Macrostomum lignano</name>
    <dbReference type="NCBI Taxonomy" id="282301"/>
    <lineage>
        <taxon>Eukaryota</taxon>
        <taxon>Metazoa</taxon>
        <taxon>Spiralia</taxon>
        <taxon>Lophotrochozoa</taxon>
        <taxon>Platyhelminthes</taxon>
        <taxon>Rhabditophora</taxon>
        <taxon>Macrostomorpha</taxon>
        <taxon>Macrostomida</taxon>
        <taxon>Macrostomidae</taxon>
        <taxon>Macrostomum</taxon>
    </lineage>
</organism>
<evidence type="ECO:0000256" key="1">
    <source>
        <dbReference type="SAM" id="MobiDB-lite"/>
    </source>
</evidence>
<protein>
    <submittedName>
        <fullName evidence="3">DUF4116 domain-containing protein</fullName>
    </submittedName>
</protein>
<accession>A0A1I8FQN6</accession>